<organism evidence="15 16">
    <name type="scientific">Marine Group III euryarchaeote CG-Bathy1</name>
    <dbReference type="NCBI Taxonomy" id="1889001"/>
    <lineage>
        <taxon>Archaea</taxon>
        <taxon>Methanobacteriati</taxon>
        <taxon>Thermoplasmatota</taxon>
        <taxon>Thermoplasmata</taxon>
        <taxon>Candidatus Thermoprofundales</taxon>
    </lineage>
</organism>
<dbReference type="EMBL" id="MIYU01000016">
    <property type="protein sequence ID" value="OIR15689.1"/>
    <property type="molecule type" value="Genomic_DNA"/>
</dbReference>
<dbReference type="PANTHER" id="PTHR43616">
    <property type="entry name" value="GLYCEROL DEHYDROGENASE"/>
    <property type="match status" value="1"/>
</dbReference>
<feature type="binding site" evidence="12">
    <location>
        <position position="266"/>
    </location>
    <ligand>
        <name>glycerol</name>
        <dbReference type="ChEBI" id="CHEBI:17754"/>
    </ligand>
</feature>
<dbReference type="GO" id="GO:0008654">
    <property type="term" value="P:phospholipid biosynthetic process"/>
    <property type="evidence" value="ECO:0007669"/>
    <property type="project" value="UniProtKB-KW"/>
</dbReference>
<feature type="binding site" evidence="11">
    <location>
        <position position="266"/>
    </location>
    <ligand>
        <name>Zn(2+)</name>
        <dbReference type="ChEBI" id="CHEBI:29105"/>
        <note>catalytic</note>
    </ligand>
</feature>
<dbReference type="PANTHER" id="PTHR43616:SF5">
    <property type="entry name" value="GLYCEROL DEHYDROGENASE 1"/>
    <property type="match status" value="1"/>
</dbReference>
<feature type="binding site" evidence="11">
    <location>
        <position position="250"/>
    </location>
    <ligand>
        <name>Zn(2+)</name>
        <dbReference type="ChEBI" id="CHEBI:29105"/>
        <note>catalytic</note>
    </ligand>
</feature>
<dbReference type="CDD" id="cd08173">
    <property type="entry name" value="Gro1PDH"/>
    <property type="match status" value="1"/>
</dbReference>
<evidence type="ECO:0000256" key="1">
    <source>
        <dbReference type="ARBA" id="ARBA00022490"/>
    </source>
</evidence>
<reference evidence="15 16" key="1">
    <citation type="submission" date="2016-08" db="EMBL/GenBank/DDBJ databases">
        <title>New Insights into Marine Group III Euryarchaeota, from dark to light.</title>
        <authorList>
            <person name="Haro-Moreno J.M."/>
            <person name="Rodriguez-Valera F."/>
            <person name="Lopez-Garcia P."/>
            <person name="Moreira D."/>
            <person name="Martin-Cuadrado A.B."/>
        </authorList>
    </citation>
    <scope>NUCLEOTIDE SEQUENCE [LARGE SCALE GENOMIC DNA]</scope>
    <source>
        <strain evidence="15">CG-Bathy1</strain>
    </source>
</reference>
<evidence type="ECO:0000256" key="14">
    <source>
        <dbReference type="PIRSR" id="PIRSR000112-3"/>
    </source>
</evidence>
<sequence>MSKRRSRGMILPRIVISGPGSIEDIPIVISELSLPENGLIICDEITYDIAGKRVKDYIEESERKVEVVKIKGARIEELEKVERNIEKYGFLVGIGGGRPIDIAKKAGYNANLPFLSVPTSASHDGLASERSSIRNKGAKVSMQAKPPLAVIADTEIISKAPKRLLRAGCGDILSNRTAVLDWKIGKEQGEKYSEYAAALSDMTAELVEKEAKLISSGEEEGVRLIVKALISSGVAMSIAGTSRPASGGEHKFSHWLDANYDRPALHGEQCGIGSIVTMYLHNGNWKKIKETLRIIGAPTTAKEIGLSDEIALKAFKNARTIRPERVTILDLESDERIEKAALETGVIELE</sequence>
<keyword evidence="6 11" id="KW-0560">Oxidoreductase</keyword>
<dbReference type="GO" id="GO:0106357">
    <property type="term" value="F:glycerol-1-phosphate dehydrogenase (NAD+) activity"/>
    <property type="evidence" value="ECO:0007669"/>
    <property type="project" value="RHEA"/>
</dbReference>
<comment type="cofactor">
    <cofactor evidence="11 12">
        <name>Zn(2+)</name>
        <dbReference type="ChEBI" id="CHEBI:29105"/>
    </cofactor>
    <text evidence="11 12">Binds 1 zinc ion per subunit.</text>
</comment>
<dbReference type="UniPathway" id="UPA00940"/>
<dbReference type="AlphaFoldDB" id="A0A1J5T4A3"/>
<dbReference type="HAMAP" id="MF_00497_A">
    <property type="entry name" value="G1P_dehydrogenase_A"/>
    <property type="match status" value="1"/>
</dbReference>
<dbReference type="GO" id="GO:0005737">
    <property type="term" value="C:cytoplasm"/>
    <property type="evidence" value="ECO:0007669"/>
    <property type="project" value="UniProtKB-SubCell"/>
</dbReference>
<evidence type="ECO:0000256" key="12">
    <source>
        <dbReference type="PIRSR" id="PIRSR000112-1"/>
    </source>
</evidence>
<evidence type="ECO:0000256" key="5">
    <source>
        <dbReference type="ARBA" id="ARBA00022857"/>
    </source>
</evidence>
<protein>
    <recommendedName>
        <fullName evidence="11">Glycerol-1-phosphate dehydrogenase [NAD(P)+]</fullName>
        <shortName evidence="11">G1P dehydrogenase</shortName>
        <shortName evidence="11">G1PDH</shortName>
        <ecNumber evidence="11">1.1.1.261</ecNumber>
    </recommendedName>
    <alternativeName>
        <fullName evidence="11">Enantiomeric glycerophosphate synthase</fullName>
    </alternativeName>
    <alternativeName>
        <fullName evidence="11">sn-glycerol-1-phosphate dehydrogenase</fullName>
    </alternativeName>
</protein>
<dbReference type="SUPFAM" id="SSF56796">
    <property type="entry name" value="Dehydroquinate synthase-like"/>
    <property type="match status" value="1"/>
</dbReference>
<evidence type="ECO:0000256" key="9">
    <source>
        <dbReference type="ARBA" id="ARBA00023209"/>
    </source>
</evidence>
<keyword evidence="5 11" id="KW-0521">NADP</keyword>
<keyword evidence="10 11" id="KW-1208">Phospholipid metabolism</keyword>
<comment type="catalytic activity">
    <reaction evidence="11">
        <text>sn-glycerol 1-phosphate + NADP(+) = dihydroxyacetone phosphate + NADPH + H(+)</text>
        <dbReference type="Rhea" id="RHEA:21416"/>
        <dbReference type="ChEBI" id="CHEBI:15378"/>
        <dbReference type="ChEBI" id="CHEBI:57642"/>
        <dbReference type="ChEBI" id="CHEBI:57685"/>
        <dbReference type="ChEBI" id="CHEBI:57783"/>
        <dbReference type="ChEBI" id="CHEBI:58349"/>
        <dbReference type="EC" id="1.1.1.261"/>
    </reaction>
</comment>
<evidence type="ECO:0000256" key="3">
    <source>
        <dbReference type="ARBA" id="ARBA00022723"/>
    </source>
</evidence>
<dbReference type="GO" id="GO:0006650">
    <property type="term" value="P:glycerophospholipid metabolic process"/>
    <property type="evidence" value="ECO:0007669"/>
    <property type="project" value="UniProtKB-UniRule"/>
</dbReference>
<evidence type="ECO:0000256" key="4">
    <source>
        <dbReference type="ARBA" id="ARBA00022833"/>
    </source>
</evidence>
<comment type="catalytic activity">
    <reaction evidence="11">
        <text>sn-glycerol 1-phosphate + NAD(+) = dihydroxyacetone phosphate + NADH + H(+)</text>
        <dbReference type="Rhea" id="RHEA:21412"/>
        <dbReference type="ChEBI" id="CHEBI:15378"/>
        <dbReference type="ChEBI" id="CHEBI:57540"/>
        <dbReference type="ChEBI" id="CHEBI:57642"/>
        <dbReference type="ChEBI" id="CHEBI:57685"/>
        <dbReference type="ChEBI" id="CHEBI:57945"/>
        <dbReference type="EC" id="1.1.1.261"/>
    </reaction>
</comment>
<dbReference type="GO" id="GO:0046872">
    <property type="term" value="F:metal ion binding"/>
    <property type="evidence" value="ECO:0007669"/>
    <property type="project" value="UniProtKB-KW"/>
</dbReference>
<gene>
    <name evidence="11" type="primary">egsA</name>
    <name evidence="15" type="ORF">BEU04_01975</name>
</gene>
<dbReference type="InterPro" id="IPR032837">
    <property type="entry name" value="G1PDH"/>
</dbReference>
<feature type="binding site" evidence="11 14">
    <location>
        <position position="128"/>
    </location>
    <ligand>
        <name>NAD(+)</name>
        <dbReference type="ChEBI" id="CHEBI:57540"/>
    </ligand>
</feature>
<keyword evidence="9 11" id="KW-0594">Phospholipid biosynthesis</keyword>
<dbReference type="Proteomes" id="UP000183815">
    <property type="component" value="Unassembled WGS sequence"/>
</dbReference>
<keyword evidence="3 11" id="KW-0479">Metal-binding</keyword>
<feature type="binding site" evidence="11">
    <location>
        <position position="171"/>
    </location>
    <ligand>
        <name>Zn(2+)</name>
        <dbReference type="ChEBI" id="CHEBI:29105"/>
        <note>catalytic</note>
    </ligand>
</feature>
<evidence type="ECO:0000256" key="2">
    <source>
        <dbReference type="ARBA" id="ARBA00022516"/>
    </source>
</evidence>
<comment type="similarity">
    <text evidence="11">Belongs to the glycerol-1-phosphate dehydrogenase family.</text>
</comment>
<feature type="binding site" evidence="11">
    <location>
        <position position="254"/>
    </location>
    <ligand>
        <name>substrate</name>
    </ligand>
</feature>
<dbReference type="Gene3D" id="1.20.1090.10">
    <property type="entry name" value="Dehydroquinate synthase-like - alpha domain"/>
    <property type="match status" value="1"/>
</dbReference>
<evidence type="ECO:0000256" key="13">
    <source>
        <dbReference type="PIRSR" id="PIRSR000112-2"/>
    </source>
</evidence>
<evidence type="ECO:0000313" key="16">
    <source>
        <dbReference type="Proteomes" id="UP000183815"/>
    </source>
</evidence>
<dbReference type="Gene3D" id="3.40.50.1970">
    <property type="match status" value="1"/>
</dbReference>
<evidence type="ECO:0000256" key="8">
    <source>
        <dbReference type="ARBA" id="ARBA00023098"/>
    </source>
</evidence>
<dbReference type="GO" id="GO:0106358">
    <property type="term" value="F:glycerol-1-phosphate dehydrogenase (NADP+) activity"/>
    <property type="evidence" value="ECO:0007669"/>
    <property type="project" value="RHEA"/>
</dbReference>
<comment type="subcellular location">
    <subcellularLocation>
        <location evidence="11">Cytoplasm</location>
    </subcellularLocation>
</comment>
<keyword evidence="4 11" id="KW-0862">Zinc</keyword>
<feature type="binding site" evidence="11">
    <location>
        <position position="171"/>
    </location>
    <ligand>
        <name>substrate</name>
    </ligand>
</feature>
<proteinExistence type="inferred from homology"/>
<feature type="binding site" evidence="13">
    <location>
        <position position="124"/>
    </location>
    <ligand>
        <name>glycerol</name>
        <dbReference type="ChEBI" id="CHEBI:17754"/>
    </ligand>
</feature>
<dbReference type="Pfam" id="PF13685">
    <property type="entry name" value="Fe-ADH_2"/>
    <property type="match status" value="1"/>
</dbReference>
<comment type="caution">
    <text evidence="15">The sequence shown here is derived from an EMBL/GenBank/DDBJ whole genome shotgun (WGS) entry which is preliminary data.</text>
</comment>
<dbReference type="InterPro" id="IPR023002">
    <property type="entry name" value="G1P_dehydrogenase_arc"/>
</dbReference>
<keyword evidence="8 11" id="KW-0443">Lipid metabolism</keyword>
<feature type="binding site" evidence="11">
    <location>
        <position position="124"/>
    </location>
    <ligand>
        <name>substrate</name>
    </ligand>
</feature>
<feature type="binding site" evidence="12">
    <location>
        <position position="250"/>
    </location>
    <ligand>
        <name>glycerol</name>
        <dbReference type="ChEBI" id="CHEBI:17754"/>
    </ligand>
</feature>
<feature type="binding site" evidence="12">
    <location>
        <position position="171"/>
    </location>
    <ligand>
        <name>glycerol</name>
        <dbReference type="ChEBI" id="CHEBI:17754"/>
    </ligand>
</feature>
<dbReference type="EC" id="1.1.1.261" evidence="11"/>
<keyword evidence="7 11" id="KW-0520">NAD</keyword>
<feature type="binding site" evidence="11 14">
    <location>
        <begin position="119"/>
        <end position="122"/>
    </location>
    <ligand>
        <name>NAD(+)</name>
        <dbReference type="ChEBI" id="CHEBI:57540"/>
    </ligand>
</feature>
<evidence type="ECO:0000256" key="6">
    <source>
        <dbReference type="ARBA" id="ARBA00023002"/>
    </source>
</evidence>
<keyword evidence="2 11" id="KW-0444">Lipid biosynthesis</keyword>
<dbReference type="NCBIfam" id="NF002022">
    <property type="entry name" value="PRK00843.1"/>
    <property type="match status" value="1"/>
</dbReference>
<accession>A0A1J5T4A3</accession>
<evidence type="ECO:0000313" key="15">
    <source>
        <dbReference type="EMBL" id="OIR15689.1"/>
    </source>
</evidence>
<evidence type="ECO:0000256" key="11">
    <source>
        <dbReference type="HAMAP-Rule" id="MF_00497"/>
    </source>
</evidence>
<evidence type="ECO:0000256" key="7">
    <source>
        <dbReference type="ARBA" id="ARBA00023027"/>
    </source>
</evidence>
<evidence type="ECO:0000256" key="10">
    <source>
        <dbReference type="ARBA" id="ARBA00023264"/>
    </source>
</evidence>
<feature type="binding site" evidence="11 14">
    <location>
        <begin position="97"/>
        <end position="101"/>
    </location>
    <ligand>
        <name>NAD(+)</name>
        <dbReference type="ChEBI" id="CHEBI:57540"/>
    </ligand>
</feature>
<dbReference type="PIRSF" id="PIRSF000112">
    <property type="entry name" value="Glycerol_dehydrogenase"/>
    <property type="match status" value="1"/>
</dbReference>
<name>A0A1J5T4A3_9ARCH</name>
<dbReference type="InterPro" id="IPR016205">
    <property type="entry name" value="Glycerol_DH"/>
</dbReference>
<comment type="function">
    <text evidence="11">Catalyzes the NAD(P)H-dependent reduction of dihydroxyacetonephosphate (DHAP or glycerone phosphate) to glycerol 1-phosphate (G1P). The G1P thus generated is used as the glycerophosphate backbone of phospholipids in the cellular membranes of Archaea.</text>
</comment>
<comment type="pathway">
    <text evidence="11">Membrane lipid metabolism; glycerophospholipid metabolism.</text>
</comment>
<keyword evidence="1 11" id="KW-0963">Cytoplasm</keyword>